<reference evidence="2 3" key="1">
    <citation type="submission" date="2013-11" db="EMBL/GenBank/DDBJ databases">
        <title>Opisthorchis viverrini - life in the bile duct.</title>
        <authorList>
            <person name="Young N.D."/>
            <person name="Nagarajan N."/>
            <person name="Lin S.J."/>
            <person name="Korhonen P.K."/>
            <person name="Jex A.R."/>
            <person name="Hall R.S."/>
            <person name="Safavi-Hemami H."/>
            <person name="Kaewkong W."/>
            <person name="Bertrand D."/>
            <person name="Gao S."/>
            <person name="Seet Q."/>
            <person name="Wongkham S."/>
            <person name="Teh B.T."/>
            <person name="Wongkham C."/>
            <person name="Intapan P.M."/>
            <person name="Maleewong W."/>
            <person name="Yang X."/>
            <person name="Hu M."/>
            <person name="Wang Z."/>
            <person name="Hofmann A."/>
            <person name="Sternberg P.W."/>
            <person name="Tan P."/>
            <person name="Wang J."/>
            <person name="Gasser R.B."/>
        </authorList>
    </citation>
    <scope>NUCLEOTIDE SEQUENCE [LARGE SCALE GENOMIC DNA]</scope>
</reference>
<sequence length="206" mass="22641">MSQRPVLNFVINVLLQVPLTASEISGVIMLAGCPLTDIEYVNDIAPLVPLTASEISGVIMLAGCPLTDIEYVNDIAPLGADPPKIQIVLNNLNNSAARFGMFFPPTKCEVPIQNQANHWWINIFVSSNGLAGDNITCCIGQASSAFSNPRYLWRRRNLSWSVKDRVYTAVVRSVLVCGSEMWPLRAQDTRNLSVSYHHCLQRVGGV</sequence>
<dbReference type="EMBL" id="KL596891">
    <property type="protein sequence ID" value="KER22573.1"/>
    <property type="molecule type" value="Genomic_DNA"/>
</dbReference>
<evidence type="ECO:0000313" key="2">
    <source>
        <dbReference type="EMBL" id="KER22573.1"/>
    </source>
</evidence>
<protein>
    <submittedName>
        <fullName evidence="2">Uncharacterized protein</fullName>
    </submittedName>
</protein>
<keyword evidence="3" id="KW-1185">Reference proteome</keyword>
<keyword evidence="1" id="KW-0732">Signal</keyword>
<feature type="signal peptide" evidence="1">
    <location>
        <begin position="1"/>
        <end position="22"/>
    </location>
</feature>
<dbReference type="OrthoDB" id="10059790at2759"/>
<dbReference type="Proteomes" id="UP000054324">
    <property type="component" value="Unassembled WGS sequence"/>
</dbReference>
<dbReference type="GeneID" id="20323539"/>
<dbReference type="KEGG" id="ovi:T265_09370"/>
<dbReference type="AlphaFoldDB" id="A0A074Z671"/>
<accession>A0A074Z671</accession>
<evidence type="ECO:0000313" key="3">
    <source>
        <dbReference type="Proteomes" id="UP000054324"/>
    </source>
</evidence>
<feature type="chain" id="PRO_5001703937" evidence="1">
    <location>
        <begin position="23"/>
        <end position="206"/>
    </location>
</feature>
<organism evidence="2 3">
    <name type="scientific">Opisthorchis viverrini</name>
    <name type="common">Southeast Asian liver fluke</name>
    <dbReference type="NCBI Taxonomy" id="6198"/>
    <lineage>
        <taxon>Eukaryota</taxon>
        <taxon>Metazoa</taxon>
        <taxon>Spiralia</taxon>
        <taxon>Lophotrochozoa</taxon>
        <taxon>Platyhelminthes</taxon>
        <taxon>Trematoda</taxon>
        <taxon>Digenea</taxon>
        <taxon>Opisthorchiida</taxon>
        <taxon>Opisthorchiata</taxon>
        <taxon>Opisthorchiidae</taxon>
        <taxon>Opisthorchis</taxon>
    </lineage>
</organism>
<name>A0A074Z671_OPIVI</name>
<proteinExistence type="predicted"/>
<dbReference type="CTD" id="20323539"/>
<evidence type="ECO:0000256" key="1">
    <source>
        <dbReference type="SAM" id="SignalP"/>
    </source>
</evidence>
<gene>
    <name evidence="2" type="ORF">T265_09370</name>
</gene>
<dbReference type="RefSeq" id="XP_009173677.1">
    <property type="nucleotide sequence ID" value="XM_009175413.1"/>
</dbReference>